<name>A0A9N9A443_9GLOM</name>
<dbReference type="AlphaFoldDB" id="A0A9N9A443"/>
<evidence type="ECO:0000256" key="1">
    <source>
        <dbReference type="SAM" id="Coils"/>
    </source>
</evidence>
<protein>
    <submittedName>
        <fullName evidence="3">4640_t:CDS:1</fullName>
    </submittedName>
</protein>
<keyword evidence="1" id="KW-0175">Coiled coil</keyword>
<evidence type="ECO:0000313" key="3">
    <source>
        <dbReference type="EMBL" id="CAG8517337.1"/>
    </source>
</evidence>
<accession>A0A9N9A443</accession>
<reference evidence="3" key="1">
    <citation type="submission" date="2021-06" db="EMBL/GenBank/DDBJ databases">
        <authorList>
            <person name="Kallberg Y."/>
            <person name="Tangrot J."/>
            <person name="Rosling A."/>
        </authorList>
    </citation>
    <scope>NUCLEOTIDE SEQUENCE</scope>
    <source>
        <strain evidence="3">UK204</strain>
    </source>
</reference>
<sequence length="107" mass="12737">MVKRRPSKRIIKEHSEENEEKEQSRFDLAYSFLAKLILANGKSRNPIFRRIFLPSNYNLAESTLQLTNDLSDFKERKKRLEGSAASLEEMEYQLEQKYLEDLEKNPR</sequence>
<dbReference type="EMBL" id="CAJVPQ010000890">
    <property type="protein sequence ID" value="CAG8517337.1"/>
    <property type="molecule type" value="Genomic_DNA"/>
</dbReference>
<feature type="coiled-coil region" evidence="1">
    <location>
        <begin position="70"/>
        <end position="97"/>
    </location>
</feature>
<organism evidence="3 4">
    <name type="scientific">Funneliformis caledonium</name>
    <dbReference type="NCBI Taxonomy" id="1117310"/>
    <lineage>
        <taxon>Eukaryota</taxon>
        <taxon>Fungi</taxon>
        <taxon>Fungi incertae sedis</taxon>
        <taxon>Mucoromycota</taxon>
        <taxon>Glomeromycotina</taxon>
        <taxon>Glomeromycetes</taxon>
        <taxon>Glomerales</taxon>
        <taxon>Glomeraceae</taxon>
        <taxon>Funneliformis</taxon>
    </lineage>
</organism>
<keyword evidence="4" id="KW-1185">Reference proteome</keyword>
<comment type="caution">
    <text evidence="3">The sequence shown here is derived from an EMBL/GenBank/DDBJ whole genome shotgun (WGS) entry which is preliminary data.</text>
</comment>
<feature type="compositionally biased region" description="Basic and acidic residues" evidence="2">
    <location>
        <begin position="10"/>
        <end position="21"/>
    </location>
</feature>
<gene>
    <name evidence="3" type="ORF">FCALED_LOCUS4514</name>
</gene>
<evidence type="ECO:0000256" key="2">
    <source>
        <dbReference type="SAM" id="MobiDB-lite"/>
    </source>
</evidence>
<evidence type="ECO:0000313" key="4">
    <source>
        <dbReference type="Proteomes" id="UP000789570"/>
    </source>
</evidence>
<proteinExistence type="predicted"/>
<dbReference type="Proteomes" id="UP000789570">
    <property type="component" value="Unassembled WGS sequence"/>
</dbReference>
<feature type="region of interest" description="Disordered" evidence="2">
    <location>
        <begin position="1"/>
        <end position="21"/>
    </location>
</feature>